<name>A0A9X9C164_9GAMM</name>
<comment type="caution">
    <text evidence="1">The sequence shown here is derived from an EMBL/GenBank/DDBJ whole genome shotgun (WGS) entry which is preliminary data.</text>
</comment>
<protein>
    <submittedName>
        <fullName evidence="1">Uncharacterized protein</fullName>
    </submittedName>
</protein>
<dbReference type="Proteomes" id="UP000321307">
    <property type="component" value="Unassembled WGS sequence"/>
</dbReference>
<evidence type="ECO:0000313" key="2">
    <source>
        <dbReference type="Proteomes" id="UP000321307"/>
    </source>
</evidence>
<gene>
    <name evidence="1" type="ORF">FOT63_20810</name>
</gene>
<evidence type="ECO:0000313" key="1">
    <source>
        <dbReference type="EMBL" id="TXE26441.1"/>
    </source>
</evidence>
<sequence length="62" mass="6885">MTFKRLKTTQHALTSVWTTKLTLTKSKIALVIENGAHCAPFFLPVCRLGFPALQAKKRGSAR</sequence>
<accession>A0A9X9C164</accession>
<dbReference type="AlphaFoldDB" id="A0A9X9C164"/>
<reference evidence="1 2" key="1">
    <citation type="submission" date="2019-07" db="EMBL/GenBank/DDBJ databases">
        <title>Serratia strains were isolated from fresh produce.</title>
        <authorList>
            <person name="Cho G.-S."/>
            <person name="Stein M."/>
            <person name="Lee W."/>
            <person name="Suh S.H."/>
            <person name="Franz C.M.A.P."/>
        </authorList>
    </citation>
    <scope>NUCLEOTIDE SEQUENCE [LARGE SCALE GENOMIC DNA]</scope>
    <source>
        <strain evidence="1 2">S17</strain>
    </source>
</reference>
<organism evidence="1 2">
    <name type="scientific">Serratia ureilytica</name>
    <dbReference type="NCBI Taxonomy" id="300181"/>
    <lineage>
        <taxon>Bacteria</taxon>
        <taxon>Pseudomonadati</taxon>
        <taxon>Pseudomonadota</taxon>
        <taxon>Gammaproteobacteria</taxon>
        <taxon>Enterobacterales</taxon>
        <taxon>Yersiniaceae</taxon>
        <taxon>Serratia</taxon>
    </lineage>
</organism>
<dbReference type="EMBL" id="VOUP01000014">
    <property type="protein sequence ID" value="TXE26441.1"/>
    <property type="molecule type" value="Genomic_DNA"/>
</dbReference>
<proteinExistence type="predicted"/>